<dbReference type="InParanoid" id="A0A146G588"/>
<organism evidence="3 4">
    <name type="scientific">Terrimicrobium sacchariphilum</name>
    <dbReference type="NCBI Taxonomy" id="690879"/>
    <lineage>
        <taxon>Bacteria</taxon>
        <taxon>Pseudomonadati</taxon>
        <taxon>Verrucomicrobiota</taxon>
        <taxon>Terrimicrobiia</taxon>
        <taxon>Terrimicrobiales</taxon>
        <taxon>Terrimicrobiaceae</taxon>
        <taxon>Terrimicrobium</taxon>
    </lineage>
</organism>
<dbReference type="OrthoDB" id="257098at2"/>
<keyword evidence="1" id="KW-0378">Hydrolase</keyword>
<sequence length="208" mass="23100">MNDFGLLMIDFQRDFCARGGYSDLCGGLDWVLPILPNAIRLLEEAREAGAFIVHTREGYAPDLSDCPPVRVERSRKAGGEYGSQGPLGRLMIRGEYGHDFVDELQPLPGETVLDKNTYGAFAKSDLEKLLKEKGVRRLAIAGVTADVCVHTTLREAADRGFDCYYVRDAISTFDPEIRRACELMVNQEGGIWGQLVTVEEIASLWRAV</sequence>
<dbReference type="EMBL" id="BDCO01000002">
    <property type="protein sequence ID" value="GAT32711.1"/>
    <property type="molecule type" value="Genomic_DNA"/>
</dbReference>
<evidence type="ECO:0000313" key="4">
    <source>
        <dbReference type="Proteomes" id="UP000076023"/>
    </source>
</evidence>
<gene>
    <name evidence="3" type="ORF">TSACC_21111</name>
</gene>
<dbReference type="STRING" id="690879.TSACC_21111"/>
<keyword evidence="4" id="KW-1185">Reference proteome</keyword>
<name>A0A146G588_TERSA</name>
<dbReference type="InterPro" id="IPR000868">
    <property type="entry name" value="Isochorismatase-like_dom"/>
</dbReference>
<dbReference type="CDD" id="cd00431">
    <property type="entry name" value="cysteine_hydrolases"/>
    <property type="match status" value="1"/>
</dbReference>
<dbReference type="RefSeq" id="WP_075078529.1">
    <property type="nucleotide sequence ID" value="NZ_BDCO01000002.1"/>
</dbReference>
<dbReference type="Gene3D" id="3.40.50.850">
    <property type="entry name" value="Isochorismatase-like"/>
    <property type="match status" value="1"/>
</dbReference>
<dbReference type="SUPFAM" id="SSF52499">
    <property type="entry name" value="Isochorismatase-like hydrolases"/>
    <property type="match status" value="1"/>
</dbReference>
<dbReference type="InterPro" id="IPR050272">
    <property type="entry name" value="Isochorismatase-like_hydrls"/>
</dbReference>
<dbReference type="Pfam" id="PF00857">
    <property type="entry name" value="Isochorismatase"/>
    <property type="match status" value="1"/>
</dbReference>
<dbReference type="InterPro" id="IPR036380">
    <property type="entry name" value="Isochorismatase-like_sf"/>
</dbReference>
<dbReference type="Proteomes" id="UP000076023">
    <property type="component" value="Unassembled WGS sequence"/>
</dbReference>
<evidence type="ECO:0000313" key="3">
    <source>
        <dbReference type="EMBL" id="GAT32711.1"/>
    </source>
</evidence>
<dbReference type="FunCoup" id="A0A146G588">
    <property type="interactions" value="106"/>
</dbReference>
<dbReference type="PANTHER" id="PTHR43540:SF9">
    <property type="entry name" value="FAMILY HYDROLASE, PUTATIVE (AFU_ORTHOLOGUE AFUA_2G08700)-RELATED"/>
    <property type="match status" value="1"/>
</dbReference>
<evidence type="ECO:0000256" key="1">
    <source>
        <dbReference type="ARBA" id="ARBA00022801"/>
    </source>
</evidence>
<dbReference type="PANTHER" id="PTHR43540">
    <property type="entry name" value="PEROXYUREIDOACRYLATE/UREIDOACRYLATE AMIDOHYDROLASE-RELATED"/>
    <property type="match status" value="1"/>
</dbReference>
<reference evidence="4" key="1">
    <citation type="journal article" date="2017" name="Genome Announc.">
        <title>Draft Genome Sequence of Terrimicrobium sacchariphilum NM-5T, a Facultative Anaerobic Soil Bacterium of the Class Spartobacteria.</title>
        <authorList>
            <person name="Qiu Y.L."/>
            <person name="Tourlousse D.M."/>
            <person name="Matsuura N."/>
            <person name="Ohashi A."/>
            <person name="Sekiguchi Y."/>
        </authorList>
    </citation>
    <scope>NUCLEOTIDE SEQUENCE [LARGE SCALE GENOMIC DNA]</scope>
    <source>
        <strain evidence="4">NM-5</strain>
    </source>
</reference>
<protein>
    <submittedName>
        <fullName evidence="3">Nicotinamidase-related amidase</fullName>
    </submittedName>
</protein>
<evidence type="ECO:0000259" key="2">
    <source>
        <dbReference type="Pfam" id="PF00857"/>
    </source>
</evidence>
<comment type="caution">
    <text evidence="3">The sequence shown here is derived from an EMBL/GenBank/DDBJ whole genome shotgun (WGS) entry which is preliminary data.</text>
</comment>
<dbReference type="GO" id="GO:0016787">
    <property type="term" value="F:hydrolase activity"/>
    <property type="evidence" value="ECO:0007669"/>
    <property type="project" value="UniProtKB-KW"/>
</dbReference>
<dbReference type="AlphaFoldDB" id="A0A146G588"/>
<feature type="domain" description="Isochorismatase-like" evidence="2">
    <location>
        <begin position="6"/>
        <end position="180"/>
    </location>
</feature>
<proteinExistence type="predicted"/>
<accession>A0A146G588</accession>